<proteinExistence type="predicted"/>
<organism evidence="3">
    <name type="scientific">hydrothermal vent metagenome</name>
    <dbReference type="NCBI Taxonomy" id="652676"/>
    <lineage>
        <taxon>unclassified sequences</taxon>
        <taxon>metagenomes</taxon>
        <taxon>ecological metagenomes</taxon>
    </lineage>
</organism>
<dbReference type="AlphaFoldDB" id="A0A1W1BQ82"/>
<dbReference type="EMBL" id="FPHN01000055">
    <property type="protein sequence ID" value="SFV55738.1"/>
    <property type="molecule type" value="Genomic_DNA"/>
</dbReference>
<keyword evidence="1 2" id="KW-0175">Coiled coil</keyword>
<protein>
    <submittedName>
        <fullName evidence="3">Uncharacterized protein</fullName>
    </submittedName>
</protein>
<dbReference type="GO" id="GO:0090529">
    <property type="term" value="P:cell septum assembly"/>
    <property type="evidence" value="ECO:0007669"/>
    <property type="project" value="InterPro"/>
</dbReference>
<dbReference type="Gene3D" id="1.20.5.340">
    <property type="match status" value="1"/>
</dbReference>
<reference evidence="3" key="1">
    <citation type="submission" date="2016-10" db="EMBL/GenBank/DDBJ databases">
        <authorList>
            <person name="de Groot N.N."/>
        </authorList>
    </citation>
    <scope>NUCLEOTIDE SEQUENCE</scope>
</reference>
<gene>
    <name evidence="3" type="ORF">MNB_SV-14-1653</name>
</gene>
<sequence>MRNKTALEDLDEKISLLLDKYTMLKNENISLKDNNSKLREEVESLNLLIAEKNQIIYNNPLFWRHRLLKRQGGIITYLKKNFLAFYYKLNIIIL</sequence>
<dbReference type="GO" id="GO:0043093">
    <property type="term" value="P:FtsZ-dependent cytokinesis"/>
    <property type="evidence" value="ECO:0007669"/>
    <property type="project" value="InterPro"/>
</dbReference>
<evidence type="ECO:0000256" key="2">
    <source>
        <dbReference type="SAM" id="Coils"/>
    </source>
</evidence>
<dbReference type="Pfam" id="PF06005">
    <property type="entry name" value="ZapB"/>
    <property type="match status" value="1"/>
</dbReference>
<evidence type="ECO:0000256" key="1">
    <source>
        <dbReference type="ARBA" id="ARBA00023054"/>
    </source>
</evidence>
<dbReference type="InterPro" id="IPR009252">
    <property type="entry name" value="Cell_div_ZapB"/>
</dbReference>
<evidence type="ECO:0000313" key="3">
    <source>
        <dbReference type="EMBL" id="SFV55738.1"/>
    </source>
</evidence>
<dbReference type="GO" id="GO:0005737">
    <property type="term" value="C:cytoplasm"/>
    <property type="evidence" value="ECO:0007669"/>
    <property type="project" value="InterPro"/>
</dbReference>
<name>A0A1W1BQ82_9ZZZZ</name>
<accession>A0A1W1BQ82</accession>
<feature type="coiled-coil region" evidence="2">
    <location>
        <begin position="7"/>
        <end position="55"/>
    </location>
</feature>